<feature type="region of interest" description="Disordered" evidence="2">
    <location>
        <begin position="1"/>
        <end position="28"/>
    </location>
</feature>
<comment type="caution">
    <text evidence="3">The sequence shown here is derived from an EMBL/GenBank/DDBJ whole genome shotgun (WGS) entry which is preliminary data.</text>
</comment>
<organism evidence="3 4">
    <name type="scientific">Prorocentrum cordatum</name>
    <dbReference type="NCBI Taxonomy" id="2364126"/>
    <lineage>
        <taxon>Eukaryota</taxon>
        <taxon>Sar</taxon>
        <taxon>Alveolata</taxon>
        <taxon>Dinophyceae</taxon>
        <taxon>Prorocentrales</taxon>
        <taxon>Prorocentraceae</taxon>
        <taxon>Prorocentrum</taxon>
    </lineage>
</organism>
<evidence type="ECO:0000256" key="2">
    <source>
        <dbReference type="SAM" id="MobiDB-lite"/>
    </source>
</evidence>
<dbReference type="SUPFAM" id="SSF56219">
    <property type="entry name" value="DNase I-like"/>
    <property type="match status" value="1"/>
</dbReference>
<name>A0ABN9PGM8_9DINO</name>
<evidence type="ECO:0000256" key="1">
    <source>
        <dbReference type="SAM" id="Coils"/>
    </source>
</evidence>
<keyword evidence="4" id="KW-1185">Reference proteome</keyword>
<proteinExistence type="predicted"/>
<dbReference type="InterPro" id="IPR036397">
    <property type="entry name" value="RNaseH_sf"/>
</dbReference>
<keyword evidence="1" id="KW-0175">Coiled coil</keyword>
<dbReference type="EMBL" id="CAUYUJ010000407">
    <property type="protein sequence ID" value="CAK0790366.1"/>
    <property type="molecule type" value="Genomic_DNA"/>
</dbReference>
<evidence type="ECO:0000313" key="3">
    <source>
        <dbReference type="EMBL" id="CAK0790366.1"/>
    </source>
</evidence>
<reference evidence="3" key="1">
    <citation type="submission" date="2023-10" db="EMBL/GenBank/DDBJ databases">
        <authorList>
            <person name="Chen Y."/>
            <person name="Shah S."/>
            <person name="Dougan E. K."/>
            <person name="Thang M."/>
            <person name="Chan C."/>
        </authorList>
    </citation>
    <scope>NUCLEOTIDE SEQUENCE [LARGE SCALE GENOMIC DNA]</scope>
</reference>
<dbReference type="Gene3D" id="3.30.420.10">
    <property type="entry name" value="Ribonuclease H-like superfamily/Ribonuclease H"/>
    <property type="match status" value="1"/>
</dbReference>
<feature type="coiled-coil region" evidence="1">
    <location>
        <begin position="104"/>
        <end position="145"/>
    </location>
</feature>
<dbReference type="InterPro" id="IPR012337">
    <property type="entry name" value="RNaseH-like_sf"/>
</dbReference>
<feature type="region of interest" description="Disordered" evidence="2">
    <location>
        <begin position="1691"/>
        <end position="1713"/>
    </location>
</feature>
<dbReference type="Proteomes" id="UP001189429">
    <property type="component" value="Unassembled WGS sequence"/>
</dbReference>
<protein>
    <recommendedName>
        <fullName evidence="5">RNase H type-1 domain-containing protein</fullName>
    </recommendedName>
</protein>
<dbReference type="Gene3D" id="3.60.10.10">
    <property type="entry name" value="Endonuclease/exonuclease/phosphatase"/>
    <property type="match status" value="1"/>
</dbReference>
<feature type="compositionally biased region" description="Basic and acidic residues" evidence="2">
    <location>
        <begin position="12"/>
        <end position="28"/>
    </location>
</feature>
<accession>A0ABN9PGM8</accession>
<gene>
    <name evidence="3" type="ORF">PCOR1329_LOCUS1659</name>
</gene>
<evidence type="ECO:0000313" key="4">
    <source>
        <dbReference type="Proteomes" id="UP001189429"/>
    </source>
</evidence>
<dbReference type="InterPro" id="IPR036691">
    <property type="entry name" value="Endo/exonu/phosph_ase_sf"/>
</dbReference>
<evidence type="ECO:0008006" key="5">
    <source>
        <dbReference type="Google" id="ProtNLM"/>
    </source>
</evidence>
<dbReference type="SUPFAM" id="SSF53098">
    <property type="entry name" value="Ribonuclease H-like"/>
    <property type="match status" value="1"/>
</dbReference>
<sequence length="1861" mass="207749">MRGLRHVQQLADAHELPRVRTAADKTKEGVGKAKTELEVLLGKRKCLQEFPVIEGEDPPTYVTEEIAQLDRDIAKARNLRDQAKPLAIQMREAQALSAKRTPQEEVLARQAEKLQKELLAAQKAVQEARQAKAEAKANELALQAKIAAQQPAAPASDLDVWRVQLEAMVTKAGLGQAVVEHLRRQQRVPGWAGSQWTAEGWIPLSEGSERECDAEVNTTGVGWAGYARILQDPKERRLLIPQPIEVGRRKDITLWTFNGSSWGTIKEKLLEVKGENGGRRRARHVYVFQEHRLLDEAWAGVTGSMRACGYQIGGTTAVPTIGREGEPGTSAGVGFAVPKDMGMTYPFGQAKWDASPKGSAGRAAIAWIAAGRGGMLIATVYLWTAEGLSNRNVAIVTKVVEIMESLGMPWVIGGDFQNPPGVLAEVKAIKQAEAMLVAPTTVCGTCRTAGGSSTIDYFVVSKGLRDKVVKVVLQEGWPSAPHKPVGLTLDLSVQVKRTRTLQKPKDLDEVIIGCAPEPPVYDKVGAFESVDTATRYWSHFMQKLEREVKQGGRNLPKPTGAALWWRWLARTLGNLRGAYDRLHSKTVNAGPITQRLVDVLAQERLFNLSGTARNMRMVDQADRVLWAARCQVIAEGLWRGADKQHILKALLEEARGKSKRFDQELVNERRKEWAAKLESAAKGAAGGLHRLCKPAEVWRPRRAASAAHSADPLQAAQYALDEWNKIWRVGEEVQTAPWPWELETRMELNDFNDGDFDRLKKVARSFKKKTAIGSDRWHPSMLQGASDDAHWTLLAILREVEKTLVWPSHAATIVFFLIPKNELVDRAIGPLPTLVRVWEILREPYLQAWARENHMSWDCTSYGRAAEDAAWEVLLAHEADAPGDADPAATATITAILDLVKAFERVSLHVLLERGKRMGFHTGVLAVVCSCFAMMRRVSTGDAVSLETRRVCTIIAGSKFSVGFLKMVIQDTVDGLVVEHPLATWRMYVDDLSIRQRGTQQWVADVFPLAIDDSIASFAELGLEFSVSAKGQGRGMGLVYKCGLKRSVSHGCKCLGMPEHQLQQVRRAAGKLLPGSRGAKSLTLQLALAKEEPTYEVTAAPVVRWSRAAWELTVGEEAARAAQWEAQQGQHERPDQQCTGPEAGVQTLTHPHTKGTLLAGRGAVGDVAALDEALGVWTALWITDLRGVDYQDVDDWLEWATVLVGVRYEGASQADIVATCRRSWARARWRRAAAIRYINDLDYVDRVEMLKQYRYERGAVQQVLRRLLGDKLRRVPDDGERQLEAGSGYHNIGSLGELLDLVVQAGRQLVISEERVSGRRRDLSEREDLQAQFQRAWEQQPIAVGMQPQWGRVKGPAGTVIMSIRRAGWKWPKWHMFLVRNGEQLNLLETCPNDVGMLLQQDLEAQLWAQWTAEPGHESLTPAPFLQPARAVLGARNLPKHAKNAARKVLIGDSWTMSKLCKHNITPMDICLACGEGVGTPHHRYFVCPKLRDVRNKGKADWQHVAEQYHFVVNEGSDAHLTGDIVCDGLKMCAPTIQLWGPLSCQYSVQKTVKRAEMWAFPKVLEVVMPPCRIHTDHQGIIDGLARGARSCLSWKRPHADLWRRIWHKVVEVGLDRSCVGHVKAHRSKATINRLEEGQQAIARGNAAVDLLAKCGAEDDYGYGRQEVLDKLGEKIKWAIQNVGWWHQQLNGEWPDVPPRPPGPRRRRQQQPHIQLTKHEVVQRGQWQVCTRCGRRAATARMRKKLWEAECRPPPWRMVDEVYETAGAGSLEESEVLLNMQSLVGLPSWQLGELARRGVCSGADTKRKRRDRLLKGEHPQTGRPLPWNQYSEGEVVVYGQAVECDLEEGHVWEHWYQCGVD</sequence>